<dbReference type="Proteomes" id="UP001140087">
    <property type="component" value="Unassembled WGS sequence"/>
</dbReference>
<reference evidence="1" key="1">
    <citation type="submission" date="2022-07" db="EMBL/GenBank/DDBJ databases">
        <title>Phylogenomic reconstructions and comparative analyses of Kickxellomycotina fungi.</title>
        <authorList>
            <person name="Reynolds N.K."/>
            <person name="Stajich J.E."/>
            <person name="Barry K."/>
            <person name="Grigoriev I.V."/>
            <person name="Crous P."/>
            <person name="Smith M.E."/>
        </authorList>
    </citation>
    <scope>NUCLEOTIDE SEQUENCE</scope>
    <source>
        <strain evidence="1">BCRC 34780</strain>
    </source>
</reference>
<keyword evidence="2" id="KW-1185">Reference proteome</keyword>
<organism evidence="1 2">
    <name type="scientific">Coemansia helicoidea</name>
    <dbReference type="NCBI Taxonomy" id="1286919"/>
    <lineage>
        <taxon>Eukaryota</taxon>
        <taxon>Fungi</taxon>
        <taxon>Fungi incertae sedis</taxon>
        <taxon>Zoopagomycota</taxon>
        <taxon>Kickxellomycotina</taxon>
        <taxon>Kickxellomycetes</taxon>
        <taxon>Kickxellales</taxon>
        <taxon>Kickxellaceae</taxon>
        <taxon>Coemansia</taxon>
    </lineage>
</organism>
<evidence type="ECO:0000313" key="1">
    <source>
        <dbReference type="EMBL" id="KAJ2806494.1"/>
    </source>
</evidence>
<evidence type="ECO:0000313" key="2">
    <source>
        <dbReference type="Proteomes" id="UP001140087"/>
    </source>
</evidence>
<gene>
    <name evidence="1" type="primary">SUI1</name>
    <name evidence="1" type="ORF">H4R21_000849</name>
</gene>
<comment type="caution">
    <text evidence="1">The sequence shown here is derived from an EMBL/GenBank/DDBJ whole genome shotgun (WGS) entry which is preliminary data.</text>
</comment>
<sequence>MAKDGRAVQFTGTAALLNRPSALSRFDADFAEDEDDNGGISVTNVHIRIQQRTTRKSVTTLQGLPDQFDLKHMLKYFKKTFGCLGAVVTDKTYGKVIQLAGDQRIKLRDFLIEEKIAEKKDIVVHGF</sequence>
<protein>
    <submittedName>
        <fullName evidence="1">Eukaryotic translation initiation factor eIF-1</fullName>
    </submittedName>
</protein>
<proteinExistence type="predicted"/>
<name>A0ACC1LEG4_9FUNG</name>
<accession>A0ACC1LEG4</accession>
<keyword evidence="1" id="KW-0648">Protein biosynthesis</keyword>
<dbReference type="EMBL" id="JANBUN010000137">
    <property type="protein sequence ID" value="KAJ2806494.1"/>
    <property type="molecule type" value="Genomic_DNA"/>
</dbReference>
<keyword evidence="1" id="KW-0396">Initiation factor</keyword>